<dbReference type="Pfam" id="PF03466">
    <property type="entry name" value="LysR_substrate"/>
    <property type="match status" value="1"/>
</dbReference>
<dbReference type="CDD" id="cd08474">
    <property type="entry name" value="PBP2_CrgA_like_5"/>
    <property type="match status" value="1"/>
</dbReference>
<dbReference type="InterPro" id="IPR036390">
    <property type="entry name" value="WH_DNA-bd_sf"/>
</dbReference>
<organism evidence="6 7">
    <name type="scientific">Dokdonella ginsengisoli</name>
    <dbReference type="NCBI Taxonomy" id="363846"/>
    <lineage>
        <taxon>Bacteria</taxon>
        <taxon>Pseudomonadati</taxon>
        <taxon>Pseudomonadota</taxon>
        <taxon>Gammaproteobacteria</taxon>
        <taxon>Lysobacterales</taxon>
        <taxon>Rhodanobacteraceae</taxon>
        <taxon>Dokdonella</taxon>
    </lineage>
</organism>
<dbReference type="Gene3D" id="1.10.10.10">
    <property type="entry name" value="Winged helix-like DNA-binding domain superfamily/Winged helix DNA-binding domain"/>
    <property type="match status" value="1"/>
</dbReference>
<name>A0ABV9QSM1_9GAMM</name>
<accession>A0ABV9QSM1</accession>
<dbReference type="Gene3D" id="3.40.190.290">
    <property type="match status" value="1"/>
</dbReference>
<keyword evidence="4" id="KW-0804">Transcription</keyword>
<evidence type="ECO:0000259" key="5">
    <source>
        <dbReference type="PROSITE" id="PS50931"/>
    </source>
</evidence>
<dbReference type="PANTHER" id="PTHR30537">
    <property type="entry name" value="HTH-TYPE TRANSCRIPTIONAL REGULATOR"/>
    <property type="match status" value="1"/>
</dbReference>
<comment type="similarity">
    <text evidence="1">Belongs to the LysR transcriptional regulatory family.</text>
</comment>
<keyword evidence="7" id="KW-1185">Reference proteome</keyword>
<dbReference type="InterPro" id="IPR000847">
    <property type="entry name" value="LysR_HTH_N"/>
</dbReference>
<dbReference type="EMBL" id="JBHSHD010000007">
    <property type="protein sequence ID" value="MFC4820345.1"/>
    <property type="molecule type" value="Genomic_DNA"/>
</dbReference>
<dbReference type="RefSeq" id="WP_380020188.1">
    <property type="nucleotide sequence ID" value="NZ_JBHSHD010000007.1"/>
</dbReference>
<dbReference type="Proteomes" id="UP001595886">
    <property type="component" value="Unassembled WGS sequence"/>
</dbReference>
<evidence type="ECO:0000256" key="1">
    <source>
        <dbReference type="ARBA" id="ARBA00009437"/>
    </source>
</evidence>
<dbReference type="PROSITE" id="PS50931">
    <property type="entry name" value="HTH_LYSR"/>
    <property type="match status" value="1"/>
</dbReference>
<dbReference type="Pfam" id="PF00126">
    <property type="entry name" value="HTH_1"/>
    <property type="match status" value="1"/>
</dbReference>
<keyword evidence="2" id="KW-0805">Transcription regulation</keyword>
<evidence type="ECO:0000256" key="3">
    <source>
        <dbReference type="ARBA" id="ARBA00023125"/>
    </source>
</evidence>
<reference evidence="7" key="1">
    <citation type="journal article" date="2019" name="Int. J. Syst. Evol. Microbiol.">
        <title>The Global Catalogue of Microorganisms (GCM) 10K type strain sequencing project: providing services to taxonomists for standard genome sequencing and annotation.</title>
        <authorList>
            <consortium name="The Broad Institute Genomics Platform"/>
            <consortium name="The Broad Institute Genome Sequencing Center for Infectious Disease"/>
            <person name="Wu L."/>
            <person name="Ma J."/>
        </authorList>
    </citation>
    <scope>NUCLEOTIDE SEQUENCE [LARGE SCALE GENOMIC DNA]</scope>
    <source>
        <strain evidence="7">CCUG 30340</strain>
    </source>
</reference>
<evidence type="ECO:0000313" key="7">
    <source>
        <dbReference type="Proteomes" id="UP001595886"/>
    </source>
</evidence>
<dbReference type="SUPFAM" id="SSF53850">
    <property type="entry name" value="Periplasmic binding protein-like II"/>
    <property type="match status" value="1"/>
</dbReference>
<dbReference type="InterPro" id="IPR036388">
    <property type="entry name" value="WH-like_DNA-bd_sf"/>
</dbReference>
<protein>
    <submittedName>
        <fullName evidence="6">LysR family transcriptional regulator</fullName>
    </submittedName>
</protein>
<gene>
    <name evidence="6" type="ORF">ACFO6Q_08415</name>
</gene>
<proteinExistence type="inferred from homology"/>
<dbReference type="PRINTS" id="PR00039">
    <property type="entry name" value="HTHLYSR"/>
</dbReference>
<dbReference type="InterPro" id="IPR005119">
    <property type="entry name" value="LysR_subst-bd"/>
</dbReference>
<evidence type="ECO:0000256" key="2">
    <source>
        <dbReference type="ARBA" id="ARBA00023015"/>
    </source>
</evidence>
<dbReference type="InterPro" id="IPR058163">
    <property type="entry name" value="LysR-type_TF_proteobact-type"/>
</dbReference>
<dbReference type="SUPFAM" id="SSF46785">
    <property type="entry name" value="Winged helix' DNA-binding domain"/>
    <property type="match status" value="1"/>
</dbReference>
<feature type="domain" description="HTH lysR-type" evidence="5">
    <location>
        <begin position="12"/>
        <end position="67"/>
    </location>
</feature>
<evidence type="ECO:0000313" key="6">
    <source>
        <dbReference type="EMBL" id="MFC4820345.1"/>
    </source>
</evidence>
<evidence type="ECO:0000256" key="4">
    <source>
        <dbReference type="ARBA" id="ARBA00023163"/>
    </source>
</evidence>
<keyword evidence="3" id="KW-0238">DNA-binding</keyword>
<dbReference type="PANTHER" id="PTHR30537:SF1">
    <property type="entry name" value="HTH-TYPE TRANSCRIPTIONAL REGULATOR PGRR"/>
    <property type="match status" value="1"/>
</dbReference>
<sequence length="304" mass="33278">MKPSFTIEAGQLPALLAFSRIAELGSFTRAARELEVSPSALSQTIRALETRIGVRLLNRTTRRVGLTEAGAALLARVGPALLDIDAAVDDARQSRERPAGTLRITLPQVMLPALLEPHLADFLRAYPEIRLDVVVDSSLNDLVADGLDAGIRLGEKMQLDMIALPLGGPQRSVVVGSPAYFARRGKPKHPRDLQAHNCLRSRFSAAGAIYRWEFCERGRWFEIGVEGNLISNDSSLGLGAALAGIGLVHTMEPRAREHLDSGALVSVLDDYLPPYDGFYLYYPSRAQLAPKLRVFADFLRERIG</sequence>
<comment type="caution">
    <text evidence="6">The sequence shown here is derived from an EMBL/GenBank/DDBJ whole genome shotgun (WGS) entry which is preliminary data.</text>
</comment>